<reference evidence="2 3" key="1">
    <citation type="submission" date="2019-02" db="EMBL/GenBank/DDBJ databases">
        <title>Deep-cultivation of Planctomycetes and their phenomic and genomic characterization uncovers novel biology.</title>
        <authorList>
            <person name="Wiegand S."/>
            <person name="Jogler M."/>
            <person name="Boedeker C."/>
            <person name="Pinto D."/>
            <person name="Vollmers J."/>
            <person name="Rivas-Marin E."/>
            <person name="Kohn T."/>
            <person name="Peeters S.H."/>
            <person name="Heuer A."/>
            <person name="Rast P."/>
            <person name="Oberbeckmann S."/>
            <person name="Bunk B."/>
            <person name="Jeske O."/>
            <person name="Meyerdierks A."/>
            <person name="Storesund J.E."/>
            <person name="Kallscheuer N."/>
            <person name="Luecker S."/>
            <person name="Lage O.M."/>
            <person name="Pohl T."/>
            <person name="Merkel B.J."/>
            <person name="Hornburger P."/>
            <person name="Mueller R.-W."/>
            <person name="Bruemmer F."/>
            <person name="Labrenz M."/>
            <person name="Spormann A.M."/>
            <person name="Op Den Camp H."/>
            <person name="Overmann J."/>
            <person name="Amann R."/>
            <person name="Jetten M.S.M."/>
            <person name="Mascher T."/>
            <person name="Medema M.H."/>
            <person name="Devos D.P."/>
            <person name="Kaster A.-K."/>
            <person name="Ovreas L."/>
            <person name="Rohde M."/>
            <person name="Galperin M.Y."/>
            <person name="Jogler C."/>
        </authorList>
    </citation>
    <scope>NUCLEOTIDE SEQUENCE [LARGE SCALE GENOMIC DNA]</scope>
    <source>
        <strain evidence="2 3">CA85</strain>
    </source>
</reference>
<evidence type="ECO:0000313" key="3">
    <source>
        <dbReference type="Proteomes" id="UP000318053"/>
    </source>
</evidence>
<dbReference type="Proteomes" id="UP000318053">
    <property type="component" value="Unassembled WGS sequence"/>
</dbReference>
<accession>A0A5C5YG13</accession>
<proteinExistence type="predicted"/>
<feature type="chain" id="PRO_5022951641" evidence="1">
    <location>
        <begin position="26"/>
        <end position="149"/>
    </location>
</feature>
<sequence length="149" mass="15638" precursor="true">MSRITTFLCVSTMVLAAGSAQQALAADTGANAVSQAYGASPQGAGSYYNSSGYGGFGNNAASTAGNATPSNSNGAGAYGGSGYRSIYGSRSYGPLAYPGAGDSRYYRDLDGYTRGRLDHSPRKFNGVTHRRNDHEPRTRHFIHGEDMAY</sequence>
<organism evidence="2 3">
    <name type="scientific">Allorhodopirellula solitaria</name>
    <dbReference type="NCBI Taxonomy" id="2527987"/>
    <lineage>
        <taxon>Bacteria</taxon>
        <taxon>Pseudomonadati</taxon>
        <taxon>Planctomycetota</taxon>
        <taxon>Planctomycetia</taxon>
        <taxon>Pirellulales</taxon>
        <taxon>Pirellulaceae</taxon>
        <taxon>Allorhodopirellula</taxon>
    </lineage>
</organism>
<keyword evidence="1" id="KW-0732">Signal</keyword>
<evidence type="ECO:0000256" key="1">
    <source>
        <dbReference type="SAM" id="SignalP"/>
    </source>
</evidence>
<evidence type="ECO:0000313" key="2">
    <source>
        <dbReference type="EMBL" id="TWT74280.1"/>
    </source>
</evidence>
<name>A0A5C5YG13_9BACT</name>
<dbReference type="EMBL" id="SJPK01000002">
    <property type="protein sequence ID" value="TWT74280.1"/>
    <property type="molecule type" value="Genomic_DNA"/>
</dbReference>
<keyword evidence="3" id="KW-1185">Reference proteome</keyword>
<dbReference type="AlphaFoldDB" id="A0A5C5YG13"/>
<dbReference type="RefSeq" id="WP_146390280.1">
    <property type="nucleotide sequence ID" value="NZ_SJPK01000002.1"/>
</dbReference>
<protein>
    <submittedName>
        <fullName evidence="2">Uncharacterized protein</fullName>
    </submittedName>
</protein>
<comment type="caution">
    <text evidence="2">The sequence shown here is derived from an EMBL/GenBank/DDBJ whole genome shotgun (WGS) entry which is preliminary data.</text>
</comment>
<feature type="signal peptide" evidence="1">
    <location>
        <begin position="1"/>
        <end position="25"/>
    </location>
</feature>
<gene>
    <name evidence="2" type="ORF">CA85_11670</name>
</gene>